<keyword evidence="7 13" id="KW-0378">Hydrolase</keyword>
<evidence type="ECO:0000256" key="1">
    <source>
        <dbReference type="ARBA" id="ARBA00009518"/>
    </source>
</evidence>
<keyword evidence="11 13" id="KW-0234">DNA repair</keyword>
<evidence type="ECO:0000256" key="8">
    <source>
        <dbReference type="ARBA" id="ARBA00022842"/>
    </source>
</evidence>
<keyword evidence="6 13" id="KW-0227">DNA damage</keyword>
<name>A0A8H2QSX1_9FIRM</name>
<dbReference type="GO" id="GO:0000287">
    <property type="term" value="F:magnesium ion binding"/>
    <property type="evidence" value="ECO:0007669"/>
    <property type="project" value="UniProtKB-UniRule"/>
</dbReference>
<evidence type="ECO:0000256" key="3">
    <source>
        <dbReference type="ARBA" id="ARBA00022722"/>
    </source>
</evidence>
<evidence type="ECO:0000313" key="16">
    <source>
        <dbReference type="Proteomes" id="UP000377798"/>
    </source>
</evidence>
<comment type="similarity">
    <text evidence="1 13">Belongs to the RuvC family.</text>
</comment>
<proteinExistence type="inferred from homology"/>
<dbReference type="EC" id="3.1.21.10" evidence="13 14"/>
<feature type="binding site" evidence="13">
    <location>
        <position position="140"/>
    </location>
    <ligand>
        <name>Mg(2+)</name>
        <dbReference type="ChEBI" id="CHEBI:18420"/>
        <label>1</label>
    </ligand>
</feature>
<evidence type="ECO:0000256" key="12">
    <source>
        <dbReference type="ARBA" id="ARBA00029354"/>
    </source>
</evidence>
<comment type="subunit">
    <text evidence="13">Homodimer which binds Holliday junction (HJ) DNA. The HJ becomes 2-fold symmetrical on binding to RuvC with unstacked arms; it has a different conformation from HJ DNA in complex with RuvA. In the full resolvosome a probable DNA-RuvA(4)-RuvB(12)-RuvC(2) complex forms which resolves the HJ.</text>
</comment>
<gene>
    <name evidence="13 15" type="primary">ruvC</name>
    <name evidence="15" type="ORF">NCTC13150_00837</name>
</gene>
<evidence type="ECO:0000256" key="10">
    <source>
        <dbReference type="ARBA" id="ARBA00023172"/>
    </source>
</evidence>
<organism evidence="15 16">
    <name type="scientific">Urinicoccus massiliensis</name>
    <dbReference type="NCBI Taxonomy" id="1723382"/>
    <lineage>
        <taxon>Bacteria</taxon>
        <taxon>Bacillati</taxon>
        <taxon>Bacillota</taxon>
        <taxon>Tissierellia</taxon>
        <taxon>Tissierellales</taxon>
        <taxon>Peptoniphilaceae</taxon>
        <taxon>Urinicoccus</taxon>
    </lineage>
</organism>
<evidence type="ECO:0000256" key="11">
    <source>
        <dbReference type="ARBA" id="ARBA00023204"/>
    </source>
</evidence>
<dbReference type="PROSITE" id="PS01321">
    <property type="entry name" value="RUVC"/>
    <property type="match status" value="1"/>
</dbReference>
<protein>
    <recommendedName>
        <fullName evidence="13 14">Crossover junction endodeoxyribonuclease RuvC</fullName>
        <ecNumber evidence="13 14">3.1.21.10</ecNumber>
    </recommendedName>
    <alternativeName>
        <fullName evidence="13">Holliday junction nuclease RuvC</fullName>
    </alternativeName>
    <alternativeName>
        <fullName evidence="13">Holliday junction resolvase RuvC</fullName>
    </alternativeName>
</protein>
<comment type="subcellular location">
    <subcellularLocation>
        <location evidence="13">Cytoplasm</location>
    </subcellularLocation>
</comment>
<feature type="active site" evidence="13">
    <location>
        <position position="140"/>
    </location>
</feature>
<keyword evidence="9 13" id="KW-0238">DNA-binding</keyword>
<evidence type="ECO:0000256" key="7">
    <source>
        <dbReference type="ARBA" id="ARBA00022801"/>
    </source>
</evidence>
<dbReference type="GO" id="GO:0005737">
    <property type="term" value="C:cytoplasm"/>
    <property type="evidence" value="ECO:0007669"/>
    <property type="project" value="UniProtKB-SubCell"/>
</dbReference>
<dbReference type="InterPro" id="IPR002176">
    <property type="entry name" value="X-over_junc_endoDNase_RuvC"/>
</dbReference>
<dbReference type="EMBL" id="CAACYI010000001">
    <property type="protein sequence ID" value="VFB16315.1"/>
    <property type="molecule type" value="Genomic_DNA"/>
</dbReference>
<dbReference type="Pfam" id="PF02075">
    <property type="entry name" value="RuvC"/>
    <property type="match status" value="1"/>
</dbReference>
<dbReference type="Proteomes" id="UP000377798">
    <property type="component" value="Unassembled WGS sequence"/>
</dbReference>
<keyword evidence="5 13" id="KW-0255">Endonuclease</keyword>
<dbReference type="GO" id="GO:0006281">
    <property type="term" value="P:DNA repair"/>
    <property type="evidence" value="ECO:0007669"/>
    <property type="project" value="UniProtKB-UniRule"/>
</dbReference>
<keyword evidence="16" id="KW-1185">Reference proteome</keyword>
<dbReference type="GO" id="GO:0048476">
    <property type="term" value="C:Holliday junction resolvase complex"/>
    <property type="evidence" value="ECO:0007669"/>
    <property type="project" value="UniProtKB-UniRule"/>
</dbReference>
<dbReference type="SUPFAM" id="SSF53098">
    <property type="entry name" value="Ribonuclease H-like"/>
    <property type="match status" value="1"/>
</dbReference>
<reference evidence="15 16" key="1">
    <citation type="submission" date="2019-02" db="EMBL/GenBank/DDBJ databases">
        <authorList>
            <consortium name="Pathogen Informatics"/>
        </authorList>
    </citation>
    <scope>NUCLEOTIDE SEQUENCE [LARGE SCALE GENOMIC DNA]</scope>
    <source>
        <strain evidence="15 16">3012STDY7089603</strain>
    </source>
</reference>
<evidence type="ECO:0000256" key="9">
    <source>
        <dbReference type="ARBA" id="ARBA00023125"/>
    </source>
</evidence>
<dbReference type="RefSeq" id="WP_072469265.1">
    <property type="nucleotide sequence ID" value="NZ_CAACYI010000001.1"/>
</dbReference>
<evidence type="ECO:0000256" key="6">
    <source>
        <dbReference type="ARBA" id="ARBA00022763"/>
    </source>
</evidence>
<feature type="active site" evidence="13">
    <location>
        <position position="7"/>
    </location>
</feature>
<dbReference type="PRINTS" id="PR00696">
    <property type="entry name" value="RSOLVASERUVC"/>
</dbReference>
<evidence type="ECO:0000256" key="4">
    <source>
        <dbReference type="ARBA" id="ARBA00022723"/>
    </source>
</evidence>
<sequence>MIIMGLDPGLAIVGYGFIEKIGNSYKVIDYDAITTPAGMPSSQRLEHIYREMTRLIDLYQPDELAIEELFFNKNVKTAISVAQARGVEILSAQIKNIPIYEYTPLQVKQGLVGYGRADKKQIQHMVKILLNLPEIPKPDDVADALAIALTHGHTDKFKSQYLME</sequence>
<dbReference type="NCBIfam" id="TIGR00228">
    <property type="entry name" value="ruvC"/>
    <property type="match status" value="1"/>
</dbReference>
<comment type="function">
    <text evidence="13">The RuvA-RuvB-RuvC complex processes Holliday junction (HJ) DNA during genetic recombination and DNA repair. Endonuclease that resolves HJ intermediates. Cleaves cruciform DNA by making single-stranded nicks across the HJ at symmetrical positions within the homologous arms, yielding a 5'-phosphate and a 3'-hydroxyl group; requires a central core of homology in the junction. The consensus cleavage sequence is 5'-(A/T)TT(C/G)-3'. Cleavage occurs on the 3'-side of the TT dinucleotide at the point of strand exchange. HJ branch migration catalyzed by RuvA-RuvB allows RuvC to scan DNA until it finds its consensus sequence, where it cleaves and resolves the cruciform DNA.</text>
</comment>
<keyword evidence="10 13" id="KW-0233">DNA recombination</keyword>
<dbReference type="GO" id="GO:0003677">
    <property type="term" value="F:DNA binding"/>
    <property type="evidence" value="ECO:0007669"/>
    <property type="project" value="UniProtKB-KW"/>
</dbReference>
<dbReference type="FunFam" id="3.30.420.10:FF:000002">
    <property type="entry name" value="Crossover junction endodeoxyribonuclease RuvC"/>
    <property type="match status" value="1"/>
</dbReference>
<feature type="binding site" evidence="13">
    <location>
        <position position="67"/>
    </location>
    <ligand>
        <name>Mg(2+)</name>
        <dbReference type="ChEBI" id="CHEBI:18420"/>
        <label>2</label>
    </ligand>
</feature>
<dbReference type="CDD" id="cd16962">
    <property type="entry name" value="RuvC"/>
    <property type="match status" value="1"/>
</dbReference>
<keyword evidence="2 13" id="KW-0963">Cytoplasm</keyword>
<dbReference type="InterPro" id="IPR012337">
    <property type="entry name" value="RNaseH-like_sf"/>
</dbReference>
<comment type="catalytic activity">
    <reaction evidence="12 13">
        <text>Endonucleolytic cleavage at a junction such as a reciprocal single-stranded crossover between two homologous DNA duplexes (Holliday junction).</text>
        <dbReference type="EC" id="3.1.21.10"/>
    </reaction>
</comment>
<dbReference type="GO" id="GO:0006310">
    <property type="term" value="P:DNA recombination"/>
    <property type="evidence" value="ECO:0007669"/>
    <property type="project" value="UniProtKB-UniRule"/>
</dbReference>
<evidence type="ECO:0000256" key="2">
    <source>
        <dbReference type="ARBA" id="ARBA00022490"/>
    </source>
</evidence>
<dbReference type="InterPro" id="IPR020563">
    <property type="entry name" value="X-over_junc_endoDNase_Mg_BS"/>
</dbReference>
<accession>A0A8H2QSX1</accession>
<evidence type="ECO:0000256" key="13">
    <source>
        <dbReference type="HAMAP-Rule" id="MF_00034"/>
    </source>
</evidence>
<feature type="binding site" evidence="13">
    <location>
        <position position="7"/>
    </location>
    <ligand>
        <name>Mg(2+)</name>
        <dbReference type="ChEBI" id="CHEBI:18420"/>
        <label>1</label>
    </ligand>
</feature>
<dbReference type="PANTHER" id="PTHR30194:SF3">
    <property type="entry name" value="CROSSOVER JUNCTION ENDODEOXYRIBONUCLEASE RUVC"/>
    <property type="match status" value="1"/>
</dbReference>
<keyword evidence="8 13" id="KW-0460">Magnesium</keyword>
<keyword evidence="3 13" id="KW-0540">Nuclease</keyword>
<dbReference type="Gene3D" id="3.30.420.10">
    <property type="entry name" value="Ribonuclease H-like superfamily/Ribonuclease H"/>
    <property type="match status" value="1"/>
</dbReference>
<dbReference type="AlphaFoldDB" id="A0A8H2QSX1"/>
<evidence type="ECO:0000256" key="5">
    <source>
        <dbReference type="ARBA" id="ARBA00022759"/>
    </source>
</evidence>
<dbReference type="PANTHER" id="PTHR30194">
    <property type="entry name" value="CROSSOVER JUNCTION ENDODEOXYRIBONUCLEASE RUVC"/>
    <property type="match status" value="1"/>
</dbReference>
<comment type="caution">
    <text evidence="15">The sequence shown here is derived from an EMBL/GenBank/DDBJ whole genome shotgun (WGS) entry which is preliminary data.</text>
</comment>
<dbReference type="NCBIfam" id="NF000711">
    <property type="entry name" value="PRK00039.2-1"/>
    <property type="match status" value="1"/>
</dbReference>
<dbReference type="HAMAP" id="MF_00034">
    <property type="entry name" value="RuvC"/>
    <property type="match status" value="1"/>
</dbReference>
<keyword evidence="4 13" id="KW-0479">Metal-binding</keyword>
<dbReference type="GO" id="GO:0008821">
    <property type="term" value="F:crossover junction DNA endonuclease activity"/>
    <property type="evidence" value="ECO:0007669"/>
    <property type="project" value="UniProtKB-UniRule"/>
</dbReference>
<dbReference type="InterPro" id="IPR036397">
    <property type="entry name" value="RNaseH_sf"/>
</dbReference>
<evidence type="ECO:0000256" key="14">
    <source>
        <dbReference type="NCBIfam" id="TIGR00228"/>
    </source>
</evidence>
<evidence type="ECO:0000313" key="15">
    <source>
        <dbReference type="EMBL" id="VFB16315.1"/>
    </source>
</evidence>
<comment type="cofactor">
    <cofactor evidence="13">
        <name>Mg(2+)</name>
        <dbReference type="ChEBI" id="CHEBI:18420"/>
    </cofactor>
    <text evidence="13">Binds 2 Mg(2+) ion per subunit.</text>
</comment>
<feature type="active site" evidence="13">
    <location>
        <position position="67"/>
    </location>
</feature>